<proteinExistence type="predicted"/>
<feature type="domain" description="Peptidoglycan binding-like" evidence="2">
    <location>
        <begin position="53"/>
        <end position="111"/>
    </location>
</feature>
<dbReference type="Pfam" id="PF01471">
    <property type="entry name" value="PG_binding_1"/>
    <property type="match status" value="1"/>
</dbReference>
<name>A0A3M8WGW2_9ACTN</name>
<comment type="caution">
    <text evidence="3">The sequence shown here is derived from an EMBL/GenBank/DDBJ whole genome shotgun (WGS) entry which is preliminary data.</text>
</comment>
<dbReference type="InterPro" id="IPR036365">
    <property type="entry name" value="PGBD-like_sf"/>
</dbReference>
<feature type="compositionally biased region" description="Low complexity" evidence="1">
    <location>
        <begin position="23"/>
        <end position="46"/>
    </location>
</feature>
<dbReference type="InterPro" id="IPR036366">
    <property type="entry name" value="PGBDSf"/>
</dbReference>
<evidence type="ECO:0000313" key="3">
    <source>
        <dbReference type="EMBL" id="RNG28857.1"/>
    </source>
</evidence>
<dbReference type="AlphaFoldDB" id="A0A3M8WGW2"/>
<protein>
    <submittedName>
        <fullName evidence="3">Peptidoglycan-binding protein</fullName>
    </submittedName>
</protein>
<dbReference type="Gene3D" id="1.10.101.10">
    <property type="entry name" value="PGBD-like superfamily/PGBD"/>
    <property type="match status" value="1"/>
</dbReference>
<feature type="compositionally biased region" description="Polar residues" evidence="1">
    <location>
        <begin position="50"/>
        <end position="59"/>
    </location>
</feature>
<sequence length="121" mass="12514">MLLPGRAAINVASPGGGPTASDAGRSPTASAAPTTAAPAPPGSQAGVLSQGDSGPQVSELQTRLLKIPDVYRDGQVNGRYDQTLTEAVARFQLWYGIRGDEDGVYGDATRRDLESRTGTIT</sequence>
<reference evidence="3 4" key="1">
    <citation type="submission" date="2018-11" db="EMBL/GenBank/DDBJ databases">
        <title>The Potential of Streptomyces as Biocontrol Agents against the Tomato grey mould, Botrytis cinerea (Gray mold) Frontiers in Microbiology.</title>
        <authorList>
            <person name="Li D."/>
        </authorList>
    </citation>
    <scope>NUCLEOTIDE SEQUENCE [LARGE SCALE GENOMIC DNA]</scope>
    <source>
        <strain evidence="3 4">NEAU-LD23</strain>
    </source>
</reference>
<dbReference type="SUPFAM" id="SSF47090">
    <property type="entry name" value="PGBD-like"/>
    <property type="match status" value="1"/>
</dbReference>
<evidence type="ECO:0000313" key="4">
    <source>
        <dbReference type="Proteomes" id="UP000275401"/>
    </source>
</evidence>
<keyword evidence="4" id="KW-1185">Reference proteome</keyword>
<dbReference type="InterPro" id="IPR002477">
    <property type="entry name" value="Peptidoglycan-bd-like"/>
</dbReference>
<dbReference type="Proteomes" id="UP000275401">
    <property type="component" value="Unassembled WGS sequence"/>
</dbReference>
<gene>
    <name evidence="3" type="ORF">EEJ42_11935</name>
</gene>
<organism evidence="3 4">
    <name type="scientific">Streptomyces botrytidirepellens</name>
    <dbReference type="NCBI Taxonomy" id="2486417"/>
    <lineage>
        <taxon>Bacteria</taxon>
        <taxon>Bacillati</taxon>
        <taxon>Actinomycetota</taxon>
        <taxon>Actinomycetes</taxon>
        <taxon>Kitasatosporales</taxon>
        <taxon>Streptomycetaceae</taxon>
        <taxon>Streptomyces</taxon>
    </lineage>
</organism>
<accession>A0A3M8WGW2</accession>
<evidence type="ECO:0000259" key="2">
    <source>
        <dbReference type="Pfam" id="PF01471"/>
    </source>
</evidence>
<evidence type="ECO:0000256" key="1">
    <source>
        <dbReference type="SAM" id="MobiDB-lite"/>
    </source>
</evidence>
<dbReference type="EMBL" id="RIBZ01000154">
    <property type="protein sequence ID" value="RNG28857.1"/>
    <property type="molecule type" value="Genomic_DNA"/>
</dbReference>
<feature type="region of interest" description="Disordered" evidence="1">
    <location>
        <begin position="1"/>
        <end position="59"/>
    </location>
</feature>